<keyword evidence="2" id="KW-1185">Reference proteome</keyword>
<evidence type="ECO:0000313" key="2">
    <source>
        <dbReference type="Proteomes" id="UP001060215"/>
    </source>
</evidence>
<name>A0ACC0GPC7_9ERIC</name>
<reference evidence="1 2" key="1">
    <citation type="journal article" date="2022" name="Plant J.">
        <title>Chromosome-level genome of Camellia lanceoleosa provides a valuable resource for understanding genome evolution and self-incompatibility.</title>
        <authorList>
            <person name="Gong W."/>
            <person name="Xiao S."/>
            <person name="Wang L."/>
            <person name="Liao Z."/>
            <person name="Chang Y."/>
            <person name="Mo W."/>
            <person name="Hu G."/>
            <person name="Li W."/>
            <person name="Zhao G."/>
            <person name="Zhu H."/>
            <person name="Hu X."/>
            <person name="Ji K."/>
            <person name="Xiang X."/>
            <person name="Song Q."/>
            <person name="Yuan D."/>
            <person name="Jin S."/>
            <person name="Zhang L."/>
        </authorList>
    </citation>
    <scope>NUCLEOTIDE SEQUENCE [LARGE SCALE GENOMIC DNA]</scope>
    <source>
        <strain evidence="1">SQ_2022a</strain>
    </source>
</reference>
<comment type="caution">
    <text evidence="1">The sequence shown here is derived from an EMBL/GenBank/DDBJ whole genome shotgun (WGS) entry which is preliminary data.</text>
</comment>
<sequence>MRKEPLASFCDNILKKGGNEKLNDETIEDTLDKVVKLLAYVSDKDLYAEFYRYPIARDLKLLSSLEIQSFHGSNLDLDISQDSILQNVDEQTVRSLNGCRVTDQILRLVPNIQSFRTTLRCMRLWAKRRGVYSNVSGFLGGINWTLLVARICQLYPNALPASILVAGSNLEQTIQQIMDIGGGNWDKEIVTRALRAAYNNPERAVDYLYSGIPEAAEVAVPVAHLPANQATSEGAETRAAAAAPISGAPNSSPLNLFPQETISGGDGGGGLSPLDFLRNSQQVWFLFYYLNISGG</sequence>
<protein>
    <submittedName>
        <fullName evidence="1">Nuclear poly(A) polymerase 1</fullName>
    </submittedName>
</protein>
<accession>A0ACC0GPC7</accession>
<dbReference type="EMBL" id="CM045765">
    <property type="protein sequence ID" value="KAI8002070.1"/>
    <property type="molecule type" value="Genomic_DNA"/>
</dbReference>
<gene>
    <name evidence="1" type="ORF">LOK49_LG09G01328</name>
</gene>
<dbReference type="Proteomes" id="UP001060215">
    <property type="component" value="Chromosome 8"/>
</dbReference>
<proteinExistence type="predicted"/>
<organism evidence="1 2">
    <name type="scientific">Camellia lanceoleosa</name>
    <dbReference type="NCBI Taxonomy" id="1840588"/>
    <lineage>
        <taxon>Eukaryota</taxon>
        <taxon>Viridiplantae</taxon>
        <taxon>Streptophyta</taxon>
        <taxon>Embryophyta</taxon>
        <taxon>Tracheophyta</taxon>
        <taxon>Spermatophyta</taxon>
        <taxon>Magnoliopsida</taxon>
        <taxon>eudicotyledons</taxon>
        <taxon>Gunneridae</taxon>
        <taxon>Pentapetalae</taxon>
        <taxon>asterids</taxon>
        <taxon>Ericales</taxon>
        <taxon>Theaceae</taxon>
        <taxon>Camellia</taxon>
    </lineage>
</organism>
<evidence type="ECO:0000313" key="1">
    <source>
        <dbReference type="EMBL" id="KAI8002070.1"/>
    </source>
</evidence>